<evidence type="ECO:0000313" key="3">
    <source>
        <dbReference type="EMBL" id="CDJ57277.1"/>
    </source>
</evidence>
<dbReference type="AlphaFoldDB" id="U6LZ80"/>
<evidence type="ECO:0000256" key="1">
    <source>
        <dbReference type="SAM" id="MobiDB-lite"/>
    </source>
</evidence>
<sequence length="249" mass="25479">MKPAKTLPLLLLSDIPLLRVAAAETMPSCNDTDSHELLLNTAFLKQRQTLEREQRDSHPPTKGKMESTNRQRNAEPAGAAPVAGAPAVPDADPVDRFAAAPAAAPVVPSSDASGSVSPGEFNSAETDSVCVITAVPAPPAAAAAAAAAVDAPAADFAGDCASASAALHAPVATEAVNRVGAAAAASAVTRVPAAAAVPDCSLRLRFDRRRLAGRCAEGHRKDESVPFCRSSAWMDAPIYSEPPKTAESE</sequence>
<protein>
    <submittedName>
        <fullName evidence="3">Uncharacterized protein</fullName>
    </submittedName>
</protein>
<dbReference type="Proteomes" id="UP000030763">
    <property type="component" value="Unassembled WGS sequence"/>
</dbReference>
<gene>
    <name evidence="3" type="ORF">EMWEY_00007400</name>
</gene>
<accession>U6LZ80</accession>
<dbReference type="GeneID" id="25334726"/>
<evidence type="ECO:0000256" key="2">
    <source>
        <dbReference type="SAM" id="SignalP"/>
    </source>
</evidence>
<feature type="chain" id="PRO_5004673106" evidence="2">
    <location>
        <begin position="24"/>
        <end position="249"/>
    </location>
</feature>
<feature type="region of interest" description="Disordered" evidence="1">
    <location>
        <begin position="49"/>
        <end position="93"/>
    </location>
</feature>
<keyword evidence="4" id="KW-1185">Reference proteome</keyword>
<dbReference type="EMBL" id="HG719248">
    <property type="protein sequence ID" value="CDJ57277.1"/>
    <property type="molecule type" value="Genomic_DNA"/>
</dbReference>
<name>U6LZ80_EIMMA</name>
<reference evidence="3" key="2">
    <citation type="submission" date="2013-10" db="EMBL/GenBank/DDBJ databases">
        <authorList>
            <person name="Aslett M."/>
        </authorList>
    </citation>
    <scope>NUCLEOTIDE SEQUENCE [LARGE SCALE GENOMIC DNA]</scope>
    <source>
        <strain evidence="3">Weybridge</strain>
    </source>
</reference>
<feature type="compositionally biased region" description="Basic and acidic residues" evidence="1">
    <location>
        <begin position="49"/>
        <end position="73"/>
    </location>
</feature>
<feature type="signal peptide" evidence="2">
    <location>
        <begin position="1"/>
        <end position="23"/>
    </location>
</feature>
<dbReference type="RefSeq" id="XP_013333927.1">
    <property type="nucleotide sequence ID" value="XM_013478473.1"/>
</dbReference>
<evidence type="ECO:0000313" key="4">
    <source>
        <dbReference type="Proteomes" id="UP000030763"/>
    </source>
</evidence>
<reference evidence="3" key="1">
    <citation type="submission" date="2013-10" db="EMBL/GenBank/DDBJ databases">
        <title>Genomic analysis of the causative agents of coccidiosis in chickens.</title>
        <authorList>
            <person name="Reid A.J."/>
            <person name="Blake D."/>
            <person name="Billington K."/>
            <person name="Browne H."/>
            <person name="Dunn M."/>
            <person name="Hung S."/>
            <person name="Kawahara F."/>
            <person name="Miranda-Saavedra D."/>
            <person name="Mourier T."/>
            <person name="Nagra H."/>
            <person name="Otto T.D."/>
            <person name="Rawlings N."/>
            <person name="Sanchez A."/>
            <person name="Sanders M."/>
            <person name="Subramaniam C."/>
            <person name="Tay Y."/>
            <person name="Dear P."/>
            <person name="Doerig C."/>
            <person name="Gruber A."/>
            <person name="Parkinson J."/>
            <person name="Shirley M."/>
            <person name="Wan K.L."/>
            <person name="Berriman M."/>
            <person name="Tomley F."/>
            <person name="Pain A."/>
        </authorList>
    </citation>
    <scope>NUCLEOTIDE SEQUENCE [LARGE SCALE GENOMIC DNA]</scope>
    <source>
        <strain evidence="3">Weybridge</strain>
    </source>
</reference>
<proteinExistence type="predicted"/>
<dbReference type="VEuPathDB" id="ToxoDB:EMWEY_00007400"/>
<keyword evidence="2" id="KW-0732">Signal</keyword>
<organism evidence="3 4">
    <name type="scientific">Eimeria maxima</name>
    <name type="common">Coccidian parasite</name>
    <dbReference type="NCBI Taxonomy" id="5804"/>
    <lineage>
        <taxon>Eukaryota</taxon>
        <taxon>Sar</taxon>
        <taxon>Alveolata</taxon>
        <taxon>Apicomplexa</taxon>
        <taxon>Conoidasida</taxon>
        <taxon>Coccidia</taxon>
        <taxon>Eucoccidiorida</taxon>
        <taxon>Eimeriorina</taxon>
        <taxon>Eimeriidae</taxon>
        <taxon>Eimeria</taxon>
    </lineage>
</organism>
<feature type="compositionally biased region" description="Low complexity" evidence="1">
    <location>
        <begin position="76"/>
        <end position="93"/>
    </location>
</feature>